<dbReference type="AlphaFoldDB" id="A0A423P6L6"/>
<accession>A0A423P6L6</accession>
<dbReference type="EMBL" id="MOBZ01000009">
    <property type="protein sequence ID" value="ROO09849.1"/>
    <property type="molecule type" value="Genomic_DNA"/>
</dbReference>
<name>A0A423P6L6_PSEFL</name>
<gene>
    <name evidence="1" type="ORF">BK673_13155</name>
</gene>
<protein>
    <submittedName>
        <fullName evidence="1">Uncharacterized protein</fullName>
    </submittedName>
</protein>
<sequence>MFKRLFIKKKRSAFLEITYRDKPGFSHPTMDDLRFEALEFERLIFDYIRERKKSPIHEKAKLRNLVGTELVKYPPHPPLDNFWPAFIERAAILTNYRNSIAHSDFSELPPLAKTYKMFRSANKILSPLRICSGNRERFKPVAWHGNNLELMIDGHRYLLSPADLSNLTIELNPSCRGQVNFIKGRMVTAKALNYDSTTLTYFIEDYPSFELNEDDAMTLDDMLSSVIGRFMYSKT</sequence>
<evidence type="ECO:0000313" key="2">
    <source>
        <dbReference type="Proteomes" id="UP000283619"/>
    </source>
</evidence>
<organism evidence="1 2">
    <name type="scientific">Pseudomonas fluorescens</name>
    <dbReference type="NCBI Taxonomy" id="294"/>
    <lineage>
        <taxon>Bacteria</taxon>
        <taxon>Pseudomonadati</taxon>
        <taxon>Pseudomonadota</taxon>
        <taxon>Gammaproteobacteria</taxon>
        <taxon>Pseudomonadales</taxon>
        <taxon>Pseudomonadaceae</taxon>
        <taxon>Pseudomonas</taxon>
    </lineage>
</organism>
<dbReference type="RefSeq" id="WP_123593937.1">
    <property type="nucleotide sequence ID" value="NZ_MOBZ01000009.1"/>
</dbReference>
<comment type="caution">
    <text evidence="1">The sequence shown here is derived from an EMBL/GenBank/DDBJ whole genome shotgun (WGS) entry which is preliminary data.</text>
</comment>
<dbReference type="Proteomes" id="UP000283619">
    <property type="component" value="Unassembled WGS sequence"/>
</dbReference>
<reference evidence="1 2" key="1">
    <citation type="submission" date="2016-10" db="EMBL/GenBank/DDBJ databases">
        <title>Comparative genome analysis of multiple Pseudomonas spp. focuses on biocontrol and plant growth promoting traits.</title>
        <authorList>
            <person name="Tao X.-Y."/>
            <person name="Taylor C.G."/>
        </authorList>
    </citation>
    <scope>NUCLEOTIDE SEQUENCE [LARGE SCALE GENOMIC DNA]</scope>
    <source>
        <strain evidence="1 2">36G2</strain>
    </source>
</reference>
<evidence type="ECO:0000313" key="1">
    <source>
        <dbReference type="EMBL" id="ROO09849.1"/>
    </source>
</evidence>
<proteinExistence type="predicted"/>